<feature type="binding site" evidence="8">
    <location>
        <begin position="72"/>
        <end position="73"/>
    </location>
    <ligand>
        <name>substrate</name>
    </ligand>
</feature>
<dbReference type="OrthoDB" id="9805408at2"/>
<feature type="active site" description="Proton donor" evidence="8">
    <location>
        <position position="71"/>
    </location>
</feature>
<evidence type="ECO:0000313" key="11">
    <source>
        <dbReference type="Proteomes" id="UP000198534"/>
    </source>
</evidence>
<feature type="binding site" evidence="8">
    <location>
        <position position="162"/>
    </location>
    <ligand>
        <name>substrate</name>
    </ligand>
</feature>
<feature type="binding site" evidence="8">
    <location>
        <position position="195"/>
    </location>
    <ligand>
        <name>substrate</name>
    </ligand>
</feature>
<dbReference type="GO" id="GO:0005829">
    <property type="term" value="C:cytosol"/>
    <property type="evidence" value="ECO:0007669"/>
    <property type="project" value="TreeGrafter"/>
</dbReference>
<sequence length="279" mass="30609">MKFTKMHGLGNDFIIVASEQELPEAVSTLAKQVCDRHFGIGADGLVYLLPSNRADVRMRIFNADGSEPEQCGNAVRCVARYYYERISDAKRELTVETGAGIQRVWIEGDDNTQVRVDMGNPILAGLQIPTTVDGERVVDQEIAVTAEGEGQSYFFTGVSMGNPHGVIEVKDVQHFPVEKWGPLLENHPIFPHKANIEFISVRSKNEVDMRVWERGVGETLACGTGACATLVATSLRGRTERQGTVHLLGGDLFIEWQESDGCVYMTGAASFVFDGVLQG</sequence>
<keyword evidence="8" id="KW-0963">Cytoplasm</keyword>
<name>A0A1H2Q7S8_9BACL</name>
<feature type="binding site" evidence="8">
    <location>
        <position position="62"/>
    </location>
    <ligand>
        <name>substrate</name>
    </ligand>
</feature>
<feature type="site" description="Could be important to modulate the pK values of the two catalytic cysteine residues" evidence="8">
    <location>
        <position position="164"/>
    </location>
</feature>
<comment type="catalytic activity">
    <reaction evidence="7 8">
        <text>(2S,6S)-2,6-diaminopimelate = meso-2,6-diaminopimelate</text>
        <dbReference type="Rhea" id="RHEA:15393"/>
        <dbReference type="ChEBI" id="CHEBI:57609"/>
        <dbReference type="ChEBI" id="CHEBI:57791"/>
        <dbReference type="EC" id="5.1.1.7"/>
    </reaction>
</comment>
<dbReference type="Proteomes" id="UP000198534">
    <property type="component" value="Unassembled WGS sequence"/>
</dbReference>
<accession>A0A1H2Q7S8</accession>
<evidence type="ECO:0000256" key="7">
    <source>
        <dbReference type="ARBA" id="ARBA00051712"/>
    </source>
</evidence>
<evidence type="ECO:0000256" key="3">
    <source>
        <dbReference type="ARBA" id="ARBA00013080"/>
    </source>
</evidence>
<dbReference type="STRING" id="1048340.SAMN05444487_101134"/>
<reference evidence="10 11" key="1">
    <citation type="submission" date="2016-10" db="EMBL/GenBank/DDBJ databases">
        <authorList>
            <person name="de Groot N.N."/>
        </authorList>
    </citation>
    <scope>NUCLEOTIDE SEQUENCE [LARGE SCALE GENOMIC DNA]</scope>
    <source>
        <strain evidence="10 11">DSM 45610</strain>
    </source>
</reference>
<evidence type="ECO:0000313" key="10">
    <source>
        <dbReference type="EMBL" id="SDW03191.1"/>
    </source>
</evidence>
<feature type="site" description="Could be important to modulate the pK values of the two catalytic cysteine residues" evidence="8">
    <location>
        <position position="213"/>
    </location>
</feature>
<dbReference type="Gene3D" id="3.10.310.10">
    <property type="entry name" value="Diaminopimelate Epimerase, Chain A, domain 1"/>
    <property type="match status" value="2"/>
</dbReference>
<dbReference type="UniPathway" id="UPA00034">
    <property type="reaction ID" value="UER00025"/>
</dbReference>
<evidence type="ECO:0000256" key="1">
    <source>
        <dbReference type="ARBA" id="ARBA00005196"/>
    </source>
</evidence>
<organism evidence="10 11">
    <name type="scientific">Marininema mesophilum</name>
    <dbReference type="NCBI Taxonomy" id="1048340"/>
    <lineage>
        <taxon>Bacteria</taxon>
        <taxon>Bacillati</taxon>
        <taxon>Bacillota</taxon>
        <taxon>Bacilli</taxon>
        <taxon>Bacillales</taxon>
        <taxon>Thermoactinomycetaceae</taxon>
        <taxon>Marininema</taxon>
    </lineage>
</organism>
<dbReference type="InterPro" id="IPR001653">
    <property type="entry name" value="DAP_epimerase_DapF"/>
</dbReference>
<dbReference type="HAMAP" id="MF_00197">
    <property type="entry name" value="DAP_epimerase"/>
    <property type="match status" value="1"/>
</dbReference>
<dbReference type="PANTHER" id="PTHR31689">
    <property type="entry name" value="DIAMINOPIMELATE EPIMERASE, CHLOROPLASTIC"/>
    <property type="match status" value="1"/>
</dbReference>
<proteinExistence type="inferred from homology"/>
<keyword evidence="6 8" id="KW-0413">Isomerase</keyword>
<evidence type="ECO:0000256" key="9">
    <source>
        <dbReference type="PROSITE-ProRule" id="PRU10125"/>
    </source>
</evidence>
<keyword evidence="11" id="KW-1185">Reference proteome</keyword>
<dbReference type="SUPFAM" id="SSF54506">
    <property type="entry name" value="Diaminopimelate epimerase-like"/>
    <property type="match status" value="1"/>
</dbReference>
<dbReference type="EMBL" id="FNNQ01000001">
    <property type="protein sequence ID" value="SDW03191.1"/>
    <property type="molecule type" value="Genomic_DNA"/>
</dbReference>
<comment type="caution">
    <text evidence="8">Lacks conserved residue(s) required for the propagation of feature annotation.</text>
</comment>
<comment type="similarity">
    <text evidence="2 8">Belongs to the diaminopimelate epimerase family.</text>
</comment>
<feature type="active site" evidence="9">
    <location>
        <position position="71"/>
    </location>
</feature>
<dbReference type="PANTHER" id="PTHR31689:SF0">
    <property type="entry name" value="DIAMINOPIMELATE EPIMERASE"/>
    <property type="match status" value="1"/>
</dbReference>
<dbReference type="AlphaFoldDB" id="A0A1H2Q7S8"/>
<protein>
    <recommendedName>
        <fullName evidence="3 8">Diaminopimelate epimerase</fullName>
        <shortName evidence="8">DAP epimerase</shortName>
        <ecNumber evidence="3 8">5.1.1.7</ecNumber>
    </recommendedName>
    <alternativeName>
        <fullName evidence="8">PLP-independent amino acid racemase</fullName>
    </alternativeName>
</protein>
<comment type="pathway">
    <text evidence="1 8">Amino-acid biosynthesis; L-lysine biosynthesis via DAP pathway; DL-2,6-diaminopimelate from LL-2,6-diaminopimelate: step 1/1.</text>
</comment>
<dbReference type="EC" id="5.1.1.7" evidence="3 8"/>
<dbReference type="InterPro" id="IPR018510">
    <property type="entry name" value="DAP_epimerase_AS"/>
</dbReference>
<dbReference type="NCBIfam" id="TIGR00652">
    <property type="entry name" value="DapF"/>
    <property type="match status" value="1"/>
</dbReference>
<dbReference type="PROSITE" id="PS01326">
    <property type="entry name" value="DAP_EPIMERASE"/>
    <property type="match status" value="1"/>
</dbReference>
<feature type="binding site" evidence="8">
    <location>
        <begin position="223"/>
        <end position="224"/>
    </location>
    <ligand>
        <name>substrate</name>
    </ligand>
</feature>
<comment type="subcellular location">
    <subcellularLocation>
        <location evidence="8">Cytoplasm</location>
    </subcellularLocation>
</comment>
<gene>
    <name evidence="8" type="primary">dapF</name>
    <name evidence="10" type="ORF">SAMN05444487_101134</name>
</gene>
<feature type="binding site" evidence="8">
    <location>
        <begin position="213"/>
        <end position="214"/>
    </location>
    <ligand>
        <name>substrate</name>
    </ligand>
</feature>
<dbReference type="Pfam" id="PF01678">
    <property type="entry name" value="DAP_epimerase"/>
    <property type="match status" value="2"/>
</dbReference>
<comment type="function">
    <text evidence="8">Catalyzes the stereoinversion of LL-2,6-diaminopimelate (L,L-DAP) to meso-diaminopimelate (meso-DAP), a precursor of L-lysine and an essential component of the bacterial peptidoglycan.</text>
</comment>
<dbReference type="GO" id="GO:0008837">
    <property type="term" value="F:diaminopimelate epimerase activity"/>
    <property type="evidence" value="ECO:0007669"/>
    <property type="project" value="UniProtKB-UniRule"/>
</dbReference>
<evidence type="ECO:0000256" key="2">
    <source>
        <dbReference type="ARBA" id="ARBA00010219"/>
    </source>
</evidence>
<evidence type="ECO:0000256" key="6">
    <source>
        <dbReference type="ARBA" id="ARBA00023235"/>
    </source>
</evidence>
<keyword evidence="5 8" id="KW-0457">Lysine biosynthesis</keyword>
<feature type="binding site" evidence="8">
    <location>
        <position position="11"/>
    </location>
    <ligand>
        <name>substrate</name>
    </ligand>
</feature>
<feature type="active site" description="Proton acceptor" evidence="8">
    <location>
        <position position="222"/>
    </location>
</feature>
<dbReference type="RefSeq" id="WP_091735391.1">
    <property type="nucleotide sequence ID" value="NZ_FNNQ01000001.1"/>
</dbReference>
<keyword evidence="4 8" id="KW-0028">Amino-acid biosynthesis</keyword>
<evidence type="ECO:0000256" key="8">
    <source>
        <dbReference type="HAMAP-Rule" id="MF_00197"/>
    </source>
</evidence>
<evidence type="ECO:0000256" key="5">
    <source>
        <dbReference type="ARBA" id="ARBA00023154"/>
    </source>
</evidence>
<dbReference type="GO" id="GO:0009089">
    <property type="term" value="P:lysine biosynthetic process via diaminopimelate"/>
    <property type="evidence" value="ECO:0007669"/>
    <property type="project" value="UniProtKB-UniRule"/>
</dbReference>
<evidence type="ECO:0000256" key="4">
    <source>
        <dbReference type="ARBA" id="ARBA00022605"/>
    </source>
</evidence>
<comment type="subunit">
    <text evidence="8">Homodimer.</text>
</comment>